<feature type="active site" description="Acyl-ester intermediate" evidence="8">
    <location>
        <position position="221"/>
    </location>
</feature>
<reference evidence="13" key="3">
    <citation type="submission" date="2016-01" db="EMBL/GenBank/DDBJ databases">
        <authorList>
            <person name="Oliw E.H."/>
        </authorList>
    </citation>
    <scope>NUCLEOTIDE SEQUENCE</scope>
</reference>
<keyword evidence="6" id="KW-1015">Disulfide bond</keyword>
<dbReference type="Proteomes" id="UP000694865">
    <property type="component" value="Unplaced"/>
</dbReference>
<keyword evidence="5 9" id="KW-0378">Hydrolase</keyword>
<evidence type="ECO:0000256" key="9">
    <source>
        <dbReference type="RuleBase" id="RU361235"/>
    </source>
</evidence>
<dbReference type="PROSITE" id="PS00122">
    <property type="entry name" value="CARBOXYLESTERASE_B_1"/>
    <property type="match status" value="1"/>
</dbReference>
<dbReference type="GO" id="GO:0006581">
    <property type="term" value="P:acetylcholine catabolic process"/>
    <property type="evidence" value="ECO:0007669"/>
    <property type="project" value="TreeGrafter"/>
</dbReference>
<evidence type="ECO:0000256" key="3">
    <source>
        <dbReference type="ARBA" id="ARBA00022487"/>
    </source>
</evidence>
<dbReference type="OrthoDB" id="9000293at2759"/>
<dbReference type="InterPro" id="IPR019826">
    <property type="entry name" value="Carboxylesterase_B_AS"/>
</dbReference>
<dbReference type="Pfam" id="PF08674">
    <property type="entry name" value="AChE_tetra"/>
    <property type="match status" value="1"/>
</dbReference>
<evidence type="ECO:0000259" key="11">
    <source>
        <dbReference type="Pfam" id="PF08674"/>
    </source>
</evidence>
<dbReference type="RefSeq" id="NP_001306897.1">
    <property type="nucleotide sequence ID" value="NM_001319968.1"/>
</dbReference>
<dbReference type="InterPro" id="IPR019819">
    <property type="entry name" value="Carboxylesterase_B_CS"/>
</dbReference>
<evidence type="ECO:0000256" key="5">
    <source>
        <dbReference type="ARBA" id="ARBA00022801"/>
    </source>
</evidence>
<evidence type="ECO:0000313" key="12">
    <source>
        <dbReference type="EMBL" id="AIY55351.1"/>
    </source>
</evidence>
<dbReference type="EMBL" id="KM488294">
    <property type="protein sequence ID" value="AIY55351.1"/>
    <property type="molecule type" value="mRNA"/>
</dbReference>
<dbReference type="RefSeq" id="XP_002730625.1">
    <property type="nucleotide sequence ID" value="XM_002730579.2"/>
</dbReference>
<evidence type="ECO:0000313" key="14">
    <source>
        <dbReference type="Proteomes" id="UP000694865"/>
    </source>
</evidence>
<keyword evidence="9" id="KW-0732">Signal</keyword>
<dbReference type="EMBL" id="KU553320">
    <property type="protein sequence ID" value="AOR07018.1"/>
    <property type="molecule type" value="mRNA"/>
</dbReference>
<evidence type="ECO:0000256" key="4">
    <source>
        <dbReference type="ARBA" id="ARBA00022525"/>
    </source>
</evidence>
<feature type="domain" description="Acetylcholinesterase tetramerisation" evidence="11">
    <location>
        <begin position="571"/>
        <end position="606"/>
    </location>
</feature>
<dbReference type="GO" id="GO:0005615">
    <property type="term" value="C:extracellular space"/>
    <property type="evidence" value="ECO:0007669"/>
    <property type="project" value="TreeGrafter"/>
</dbReference>
<dbReference type="Gene3D" id="3.40.50.1820">
    <property type="entry name" value="alpha/beta hydrolase"/>
    <property type="match status" value="1"/>
</dbReference>
<keyword evidence="7" id="KW-0325">Glycoprotein</keyword>
<feature type="signal peptide" evidence="9">
    <location>
        <begin position="1"/>
        <end position="22"/>
    </location>
</feature>
<comment type="subcellular location">
    <subcellularLocation>
        <location evidence="1">Secreted</location>
    </subcellularLocation>
</comment>
<evidence type="ECO:0000256" key="7">
    <source>
        <dbReference type="ARBA" id="ARBA00023180"/>
    </source>
</evidence>
<dbReference type="InterPro" id="IPR014788">
    <property type="entry name" value="AChE_tetra"/>
</dbReference>
<dbReference type="PRINTS" id="PR00878">
    <property type="entry name" value="CHOLNESTRASE"/>
</dbReference>
<dbReference type="EC" id="3.1.1.-" evidence="9"/>
<feature type="chain" id="PRO_5014203141" description="Carboxylic ester hydrolase" evidence="9">
    <location>
        <begin position="23"/>
        <end position="612"/>
    </location>
</feature>
<dbReference type="InterPro" id="IPR050654">
    <property type="entry name" value="AChE-related_enzymes"/>
</dbReference>
<protein>
    <recommendedName>
        <fullName evidence="9">Carboxylic ester hydrolase</fullName>
        <ecNumber evidence="9">3.1.1.-</ecNumber>
    </recommendedName>
</protein>
<keyword evidence="3" id="KW-0719">Serine esterase</keyword>
<keyword evidence="4" id="KW-0964">Secreted</keyword>
<reference evidence="15" key="4">
    <citation type="submission" date="2025-05" db="UniProtKB">
        <authorList>
            <consortium name="RefSeq"/>
        </authorList>
    </citation>
    <scope>IDENTIFICATION</scope>
    <source>
        <tissue evidence="15">Testes</tissue>
    </source>
</reference>
<dbReference type="GO" id="GO:0003990">
    <property type="term" value="F:acetylcholinesterase activity"/>
    <property type="evidence" value="ECO:0007669"/>
    <property type="project" value="TreeGrafter"/>
</dbReference>
<evidence type="ECO:0000259" key="10">
    <source>
        <dbReference type="Pfam" id="PF00135"/>
    </source>
</evidence>
<feature type="active site" description="Charge relay system" evidence="8">
    <location>
        <position position="464"/>
    </location>
</feature>
<dbReference type="MEROPS" id="S09.980"/>
<dbReference type="PANTHER" id="PTHR43918:SF12">
    <property type="entry name" value="ACETYLCHOLINESTERASE 1"/>
    <property type="match status" value="1"/>
</dbReference>
<dbReference type="PROSITE" id="PS00941">
    <property type="entry name" value="CARBOXYLESTERASE_B_2"/>
    <property type="match status" value="1"/>
</dbReference>
<accession>A0A0A7DYB7</accession>
<evidence type="ECO:0000256" key="8">
    <source>
        <dbReference type="PIRSR" id="PIRSR600997-1"/>
    </source>
</evidence>
<evidence type="ECO:0000313" key="13">
    <source>
        <dbReference type="EMBL" id="AOR07018.1"/>
    </source>
</evidence>
<reference evidence="12" key="2">
    <citation type="journal article" date="2015" name="Comp. Biochem. Physiol. B, Biochem. Mol. Biol.">
        <title>Molecular characterization of an acetylcholinesterase from the hemichordate Saccoglossus kowalevskii.</title>
        <authorList>
            <person name="Pezzementi L."/>
            <person name="Geiss C."/>
            <person name="King W."/>
            <person name="Lenfant N."/>
            <person name="Chatonnet A."/>
        </authorList>
    </citation>
    <scope>NUCLEOTIDE SEQUENCE</scope>
</reference>
<gene>
    <name evidence="12" type="primary">ACHE</name>
    <name evidence="15" type="synonym">LOC100370293</name>
</gene>
<evidence type="ECO:0000256" key="6">
    <source>
        <dbReference type="ARBA" id="ARBA00023157"/>
    </source>
</evidence>
<dbReference type="GeneID" id="100370293"/>
<reference evidence="13" key="1">
    <citation type="journal article" date="2008" name="Biol. Bull.">
        <title>cDNA sequences for transcription factors and signaling proteins of the hemichordate Saccoglossus kowalevskii: efficacy of the expressed sequence tag (EST) approach for evolutionary and developmental studies of a new organism.</title>
        <authorList>
            <person name="Freeman R.M. Jr."/>
            <person name="Wu M."/>
            <person name="Cordonnier-Pratt M.M."/>
            <person name="Pratt L.H."/>
            <person name="Gruber C.E."/>
            <person name="Smith M."/>
            <person name="Lander E.S."/>
            <person name="Stange-Thomann N."/>
            <person name="Lowe C.J."/>
            <person name="Gerhart J."/>
            <person name="Kirschner M."/>
        </authorList>
    </citation>
    <scope>NUCLEOTIDE SEQUENCE</scope>
</reference>
<comment type="similarity">
    <text evidence="2 9">Belongs to the type-B carboxylesterase/lipase family.</text>
</comment>
<dbReference type="ESTHER" id="sacko-ACHE1">
    <property type="family name" value="ACHE"/>
</dbReference>
<proteinExistence type="evidence at transcript level"/>
<keyword evidence="14" id="KW-1185">Reference proteome</keyword>
<evidence type="ECO:0000256" key="2">
    <source>
        <dbReference type="ARBA" id="ARBA00005964"/>
    </source>
</evidence>
<organism evidence="12">
    <name type="scientific">Saccoglossus kowalevskii</name>
    <name type="common">Acorn worm</name>
    <dbReference type="NCBI Taxonomy" id="10224"/>
    <lineage>
        <taxon>Eukaryota</taxon>
        <taxon>Metazoa</taxon>
        <taxon>Hemichordata</taxon>
        <taxon>Enteropneusta</taxon>
        <taxon>Harrimaniidae</taxon>
        <taxon>Saccoglossus</taxon>
    </lineage>
</organism>
<dbReference type="CDD" id="cd00312">
    <property type="entry name" value="Esterase_lipase"/>
    <property type="match status" value="1"/>
</dbReference>
<feature type="active site" description="Charge relay system" evidence="8">
    <location>
        <position position="351"/>
    </location>
</feature>
<feature type="domain" description="Carboxylesterase type B" evidence="10">
    <location>
        <begin position="29"/>
        <end position="533"/>
    </location>
</feature>
<dbReference type="InterPro" id="IPR000997">
    <property type="entry name" value="Cholinesterase"/>
</dbReference>
<dbReference type="Pfam" id="PF00135">
    <property type="entry name" value="COesterase"/>
    <property type="match status" value="1"/>
</dbReference>
<dbReference type="SUPFAM" id="SSF53474">
    <property type="entry name" value="alpha/beta-Hydrolases"/>
    <property type="match status" value="1"/>
</dbReference>
<dbReference type="InterPro" id="IPR002018">
    <property type="entry name" value="CarbesteraseB"/>
</dbReference>
<sequence>MVSCALFACIYISLMLNYSAQADEDYDYVVSTMYGKVRGYRIQVTEKYVDQYLGIPYATPPVDELRFKPTTPHQPWKGTLNGTRYGKGCMQLPDTQFGDFEGTNMWNPNVLLDEDCLYLNVWTPHPRPTNAAVMVWIYGGGFVAGVASLEVYHGATLAATEGTIVVSFNYRVASLGFFYLGHEDAPGNIGLLDQVLALQWVQDNIIHFGGDPTRVTIFGESAGSVSVGLHLLSPVSRNLFARAILQSGTPNNPWATVTADEARRRSLKLSKELGCYNEHSMTNNEDIALCMRRQDARDLISSEWFDDMHGIYRFPFIPVVDGTFLTETPQSSLERHAFKPTSVMLGTNKDEGPFFIIYYVPEFRYDNESLIDRSVYKKAIDIGFKHLNKFGRDAVAFRYINWWDTNEGAMLRDGFSNMIGDENIHCPAQEFAYSYATGQEDVYLYYFTQRASNSLFHPWMGVLHGDEIAYVFGLPLHEQGNYSTGDIAVSRHVMRSWANFAKTGNPNKSSLDEVVEEKWQKYTPSEKHNFVISAATLPDGEPNSRGSRLDYCAFWREYIPNLVTTTADIKEEEQKWKEEFHRWSTKYMVDWKAEFNHYVTNRGQGCDADVNE</sequence>
<dbReference type="GO" id="GO:0005886">
    <property type="term" value="C:plasma membrane"/>
    <property type="evidence" value="ECO:0007669"/>
    <property type="project" value="TreeGrafter"/>
</dbReference>
<dbReference type="FunFam" id="3.40.50.1820:FF:000029">
    <property type="entry name" value="Acetylcholinesterase"/>
    <property type="match status" value="1"/>
</dbReference>
<evidence type="ECO:0000313" key="15">
    <source>
        <dbReference type="RefSeq" id="XP_002730625.1"/>
    </source>
</evidence>
<evidence type="ECO:0000256" key="1">
    <source>
        <dbReference type="ARBA" id="ARBA00004613"/>
    </source>
</evidence>
<dbReference type="PANTHER" id="PTHR43918">
    <property type="entry name" value="ACETYLCHOLINESTERASE"/>
    <property type="match status" value="1"/>
</dbReference>
<dbReference type="InterPro" id="IPR029058">
    <property type="entry name" value="AB_hydrolase_fold"/>
</dbReference>
<dbReference type="AlphaFoldDB" id="A0A0A7DYB7"/>
<dbReference type="KEGG" id="sko:100370293"/>
<dbReference type="GO" id="GO:0019695">
    <property type="term" value="P:choline metabolic process"/>
    <property type="evidence" value="ECO:0007669"/>
    <property type="project" value="TreeGrafter"/>
</dbReference>
<name>A0A0A7DYB7_SACKO</name>